<comment type="similarity">
    <text evidence="2">Belongs to the AIM9 family.</text>
</comment>
<evidence type="ECO:0000256" key="5">
    <source>
        <dbReference type="ARBA" id="ARBA00023128"/>
    </source>
</evidence>
<dbReference type="PANTHER" id="PTHR36091:SF1">
    <property type="entry name" value="ALTERED INHERITANCE OF MITOCHONDRIA PROTEIN 9, MITOCHONDRIAL"/>
    <property type="match status" value="1"/>
</dbReference>
<dbReference type="InterPro" id="IPR011009">
    <property type="entry name" value="Kinase-like_dom_sf"/>
</dbReference>
<evidence type="ECO:0000313" key="8">
    <source>
        <dbReference type="EMBL" id="RDW65657.1"/>
    </source>
</evidence>
<dbReference type="SUPFAM" id="SSF56112">
    <property type="entry name" value="Protein kinase-like (PK-like)"/>
    <property type="match status" value="1"/>
</dbReference>
<reference evidence="8 9" key="1">
    <citation type="journal article" date="2018" name="IMA Fungus">
        <title>IMA Genome-F 9: Draft genome sequence of Annulohypoxylon stygium, Aspergillus mulundensis, Berkeleyomyces basicola (syn. Thielaviopsis basicola), Ceratocystis smalleyi, two Cercospora beticola strains, Coleophoma cylindrospora, Fusarium fracticaudum, Phialophora cf. hyalina, and Morchella septimelata.</title>
        <authorList>
            <person name="Wingfield B.D."/>
            <person name="Bills G.F."/>
            <person name="Dong Y."/>
            <person name="Huang W."/>
            <person name="Nel W.J."/>
            <person name="Swalarsk-Parry B.S."/>
            <person name="Vaghefi N."/>
            <person name="Wilken P.M."/>
            <person name="An Z."/>
            <person name="de Beer Z.W."/>
            <person name="De Vos L."/>
            <person name="Chen L."/>
            <person name="Duong T.A."/>
            <person name="Gao Y."/>
            <person name="Hammerbacher A."/>
            <person name="Kikkert J.R."/>
            <person name="Li Y."/>
            <person name="Li H."/>
            <person name="Li K."/>
            <person name="Li Q."/>
            <person name="Liu X."/>
            <person name="Ma X."/>
            <person name="Naidoo K."/>
            <person name="Pethybridge S.J."/>
            <person name="Sun J."/>
            <person name="Steenkamp E.T."/>
            <person name="van der Nest M.A."/>
            <person name="van Wyk S."/>
            <person name="Wingfield M.J."/>
            <person name="Xiong C."/>
            <person name="Yue Q."/>
            <person name="Zhang X."/>
        </authorList>
    </citation>
    <scope>NUCLEOTIDE SEQUENCE [LARGE SCALE GENOMIC DNA]</scope>
    <source>
        <strain evidence="8 9">DSM 5745</strain>
    </source>
</reference>
<dbReference type="Proteomes" id="UP000256690">
    <property type="component" value="Unassembled WGS sequence"/>
</dbReference>
<dbReference type="PANTHER" id="PTHR36091">
    <property type="entry name" value="ALTERED INHERITANCE OF MITOCHONDRIA PROTEIN 9, MITOCHONDRIAL"/>
    <property type="match status" value="1"/>
</dbReference>
<name>A0A3D8QV61_9EURO</name>
<feature type="domain" description="Aminoglycoside phosphotransferase" evidence="7">
    <location>
        <begin position="79"/>
        <end position="336"/>
    </location>
</feature>
<dbReference type="GeneID" id="38119766"/>
<comment type="subcellular location">
    <subcellularLocation>
        <location evidence="1">Mitochondrion</location>
    </subcellularLocation>
</comment>
<evidence type="ECO:0000256" key="3">
    <source>
        <dbReference type="ARBA" id="ARBA00016197"/>
    </source>
</evidence>
<evidence type="ECO:0000256" key="2">
    <source>
        <dbReference type="ARBA" id="ARBA00005543"/>
    </source>
</evidence>
<protein>
    <recommendedName>
        <fullName evidence="3">Altered inheritance of mitochondria protein 9, mitochondrial</fullName>
    </recommendedName>
    <alternativeName>
        <fullName evidence="6">Found in mitochondrial proteome protein 29</fullName>
    </alternativeName>
</protein>
<dbReference type="InterPro" id="IPR051035">
    <property type="entry name" value="Mito_inheritance_9"/>
</dbReference>
<evidence type="ECO:0000313" key="9">
    <source>
        <dbReference type="Proteomes" id="UP000256690"/>
    </source>
</evidence>
<comment type="caution">
    <text evidence="8">The sequence shown here is derived from an EMBL/GenBank/DDBJ whole genome shotgun (WGS) entry which is preliminary data.</text>
</comment>
<evidence type="ECO:0000256" key="6">
    <source>
        <dbReference type="ARBA" id="ARBA00031849"/>
    </source>
</evidence>
<sequence length="543" mass="61325">MRLLMRTFKKLHRKQSVAHLSILCRGKPISREDLFLYTNGRFLADEQHQYERRYRKFDVDALCGVAAAVGRGRSPIKTVEKLEGGFSKALLMTKEDGEALIAKIPCRIAGPAFLTTAAEVGALEYLRRHTTIPAPRVLSWSPDEANPVGAEYIVMEKAPGVPLFEEWREMTEYDKLELIKGLTKLEAQLSATSFPAFGGLYLQSDAKGFNHQDLDGSELCVGPSPDRSFHNLDSPLASTIDQGPWNTVSELGISLAKQELSRISTKTTVEQEISHQPGSQGGARLLEITISLMKTLDSNTILAKHSQPTLWHTDLHMGNIFIGPEEKSKITALIDVQSLSILPFFLQAQWPVFLKPPQDYPYPKGFVQPSLPAEFDSFSADEKHAAQQEWMAAKMAKAYEVSTFLENRTAYHAMNVPRVLRELFIRLGEVSDVGVVPLRECLIEISRSWAELGFEGECPYSFTAGEIESHEREFEKYREWNEVQQLAMQCLDTDAEGWIAPQVDFEEKMRQNRELLRLYTEKVAERGVSEEEARAIWPFPVED</sequence>
<dbReference type="Pfam" id="PF01636">
    <property type="entry name" value="APH"/>
    <property type="match status" value="1"/>
</dbReference>
<dbReference type="InterPro" id="IPR002575">
    <property type="entry name" value="Aminoglycoside_PTrfase"/>
</dbReference>
<keyword evidence="5" id="KW-0496">Mitochondrion</keyword>
<gene>
    <name evidence="8" type="ORF">DSM5745_09396</name>
</gene>
<dbReference type="RefSeq" id="XP_026599760.1">
    <property type="nucleotide sequence ID" value="XM_026751412.1"/>
</dbReference>
<proteinExistence type="inferred from homology"/>
<evidence type="ECO:0000256" key="4">
    <source>
        <dbReference type="ARBA" id="ARBA00022946"/>
    </source>
</evidence>
<accession>A0A3D8QV61</accession>
<evidence type="ECO:0000259" key="7">
    <source>
        <dbReference type="Pfam" id="PF01636"/>
    </source>
</evidence>
<evidence type="ECO:0000256" key="1">
    <source>
        <dbReference type="ARBA" id="ARBA00004173"/>
    </source>
</evidence>
<dbReference type="OrthoDB" id="2906425at2759"/>
<dbReference type="AlphaFoldDB" id="A0A3D8QV61"/>
<organism evidence="8 9">
    <name type="scientific">Aspergillus mulundensis</name>
    <dbReference type="NCBI Taxonomy" id="1810919"/>
    <lineage>
        <taxon>Eukaryota</taxon>
        <taxon>Fungi</taxon>
        <taxon>Dikarya</taxon>
        <taxon>Ascomycota</taxon>
        <taxon>Pezizomycotina</taxon>
        <taxon>Eurotiomycetes</taxon>
        <taxon>Eurotiomycetidae</taxon>
        <taxon>Eurotiales</taxon>
        <taxon>Aspergillaceae</taxon>
        <taxon>Aspergillus</taxon>
        <taxon>Aspergillus subgen. Nidulantes</taxon>
    </lineage>
</organism>
<dbReference type="EMBL" id="PVWQ01000013">
    <property type="protein sequence ID" value="RDW65657.1"/>
    <property type="molecule type" value="Genomic_DNA"/>
</dbReference>
<dbReference type="GO" id="GO:0005739">
    <property type="term" value="C:mitochondrion"/>
    <property type="evidence" value="ECO:0007669"/>
    <property type="project" value="UniProtKB-SubCell"/>
</dbReference>
<keyword evidence="4" id="KW-0809">Transit peptide</keyword>
<keyword evidence="9" id="KW-1185">Reference proteome</keyword>